<protein>
    <submittedName>
        <fullName evidence="1">Uncharacterized protein</fullName>
    </submittedName>
</protein>
<reference evidence="1 2" key="1">
    <citation type="submission" date="2015-10" db="EMBL/GenBank/DDBJ databases">
        <title>The cercosporin biosynthetic gene cluster was horizontally transferred to several fungal lineages and shown to be expanded in Cercospora beticola based on microsynteny with recipient genomes.</title>
        <authorList>
            <person name="De Jonge R."/>
            <person name="Ebert M.K."/>
            <person name="Suttle J.C."/>
            <person name="Jurick Ii W.M."/>
            <person name="Secor G.A."/>
            <person name="Thomma B.P."/>
            <person name="Van De Peer Y."/>
            <person name="Bolton M.D."/>
        </authorList>
    </citation>
    <scope>NUCLEOTIDE SEQUENCE [LARGE SCALE GENOMIC DNA]</scope>
    <source>
        <strain evidence="1 2">09-40</strain>
    </source>
</reference>
<dbReference type="EMBL" id="LKMD01000102">
    <property type="protein sequence ID" value="PIA97747.1"/>
    <property type="molecule type" value="Genomic_DNA"/>
</dbReference>
<dbReference type="AlphaFoldDB" id="A0A2G5HYX4"/>
<evidence type="ECO:0000313" key="1">
    <source>
        <dbReference type="EMBL" id="PIA97747.1"/>
    </source>
</evidence>
<name>A0A2G5HYX4_CERBT</name>
<sequence length="121" mass="13692">MLAHSLTKPGFCSWSLRPHTEDVDGFPTGISTRSHFVPTDFRSRVELWSLLNQPMATSDNFAKMFQEFSTRGTARPRFIIDRQPFRMPPTLHNHGSMGGVPVEATSRIEFILDQEGDGTRV</sequence>
<gene>
    <name evidence="1" type="ORF">CB0940_06220</name>
</gene>
<comment type="caution">
    <text evidence="1">The sequence shown here is derived from an EMBL/GenBank/DDBJ whole genome shotgun (WGS) entry which is preliminary data.</text>
</comment>
<evidence type="ECO:0000313" key="2">
    <source>
        <dbReference type="Proteomes" id="UP000230605"/>
    </source>
</evidence>
<proteinExistence type="predicted"/>
<dbReference type="Proteomes" id="UP000230605">
    <property type="component" value="Chromosome 2"/>
</dbReference>
<accession>A0A2G5HYX4</accession>
<organism evidence="1 2">
    <name type="scientific">Cercospora beticola</name>
    <name type="common">Sugarbeet leaf spot fungus</name>
    <dbReference type="NCBI Taxonomy" id="122368"/>
    <lineage>
        <taxon>Eukaryota</taxon>
        <taxon>Fungi</taxon>
        <taxon>Dikarya</taxon>
        <taxon>Ascomycota</taxon>
        <taxon>Pezizomycotina</taxon>
        <taxon>Dothideomycetes</taxon>
        <taxon>Dothideomycetidae</taxon>
        <taxon>Mycosphaerellales</taxon>
        <taxon>Mycosphaerellaceae</taxon>
        <taxon>Cercospora</taxon>
    </lineage>
</organism>